<protein>
    <submittedName>
        <fullName evidence="6">Unannotated protein</fullName>
    </submittedName>
</protein>
<evidence type="ECO:0000256" key="2">
    <source>
        <dbReference type="ARBA" id="ARBA00022692"/>
    </source>
</evidence>
<keyword evidence="4 5" id="KW-0472">Membrane</keyword>
<feature type="transmembrane region" description="Helical" evidence="5">
    <location>
        <begin position="138"/>
        <end position="159"/>
    </location>
</feature>
<proteinExistence type="predicted"/>
<dbReference type="Pfam" id="PF04193">
    <property type="entry name" value="PQ-loop"/>
    <property type="match status" value="1"/>
</dbReference>
<organism evidence="6">
    <name type="scientific">freshwater metagenome</name>
    <dbReference type="NCBI Taxonomy" id="449393"/>
    <lineage>
        <taxon>unclassified sequences</taxon>
        <taxon>metagenomes</taxon>
        <taxon>ecological metagenomes</taxon>
    </lineage>
</organism>
<feature type="transmembrane region" description="Helical" evidence="5">
    <location>
        <begin position="112"/>
        <end position="131"/>
    </location>
</feature>
<sequence length="204" mass="22464">MEEIFGAWCVALSLAFIWPQVWRAVRHDTSHGISPFALMHGLVGSALWFSYGVIQSDVAVWFSNTSFIIAQSIIISVVYRHGHIPRTVLIRVIAAMIIVPLAFTQLPAAPVGFIAIAISGSSIFPQLIHVIKTENLHGISLASYAMTIISCSSWLAYGFVVSDPLISAQNFVTVPAFIYMFVKAWQWRVANNEPLFRAAKSVTA</sequence>
<keyword evidence="3 5" id="KW-1133">Transmembrane helix</keyword>
<dbReference type="EMBL" id="CAEZVQ010000087">
    <property type="protein sequence ID" value="CAB4637705.1"/>
    <property type="molecule type" value="Genomic_DNA"/>
</dbReference>
<feature type="transmembrane region" description="Helical" evidence="5">
    <location>
        <begin position="165"/>
        <end position="182"/>
    </location>
</feature>
<gene>
    <name evidence="6" type="ORF">UFOPK2086_00733</name>
</gene>
<feature type="transmembrane region" description="Helical" evidence="5">
    <location>
        <begin position="6"/>
        <end position="25"/>
    </location>
</feature>
<feature type="transmembrane region" description="Helical" evidence="5">
    <location>
        <begin position="88"/>
        <end position="106"/>
    </location>
</feature>
<accession>A0A6J6JMT8</accession>
<evidence type="ECO:0000256" key="3">
    <source>
        <dbReference type="ARBA" id="ARBA00022989"/>
    </source>
</evidence>
<dbReference type="InterPro" id="IPR004316">
    <property type="entry name" value="SWEET_rpt"/>
</dbReference>
<evidence type="ECO:0000313" key="6">
    <source>
        <dbReference type="EMBL" id="CAB4637705.1"/>
    </source>
</evidence>
<evidence type="ECO:0000256" key="5">
    <source>
        <dbReference type="SAM" id="Phobius"/>
    </source>
</evidence>
<feature type="transmembrane region" description="Helical" evidence="5">
    <location>
        <begin position="60"/>
        <end position="79"/>
    </location>
</feature>
<dbReference type="Gene3D" id="1.20.1280.290">
    <property type="match status" value="2"/>
</dbReference>
<dbReference type="InterPro" id="IPR006603">
    <property type="entry name" value="PQ-loop_rpt"/>
</dbReference>
<dbReference type="Pfam" id="PF03083">
    <property type="entry name" value="MtN3_slv"/>
    <property type="match status" value="1"/>
</dbReference>
<dbReference type="AlphaFoldDB" id="A0A6J6JMT8"/>
<feature type="transmembrane region" description="Helical" evidence="5">
    <location>
        <begin position="37"/>
        <end position="54"/>
    </location>
</feature>
<comment type="subcellular location">
    <subcellularLocation>
        <location evidence="1">Membrane</location>
        <topology evidence="1">Multi-pass membrane protein</topology>
    </subcellularLocation>
</comment>
<evidence type="ECO:0000256" key="4">
    <source>
        <dbReference type="ARBA" id="ARBA00023136"/>
    </source>
</evidence>
<name>A0A6J6JMT8_9ZZZZ</name>
<reference evidence="6" key="1">
    <citation type="submission" date="2020-05" db="EMBL/GenBank/DDBJ databases">
        <authorList>
            <person name="Chiriac C."/>
            <person name="Salcher M."/>
            <person name="Ghai R."/>
            <person name="Kavagutti S V."/>
        </authorList>
    </citation>
    <scope>NUCLEOTIDE SEQUENCE</scope>
</reference>
<dbReference type="GO" id="GO:0016020">
    <property type="term" value="C:membrane"/>
    <property type="evidence" value="ECO:0007669"/>
    <property type="project" value="UniProtKB-SubCell"/>
</dbReference>
<keyword evidence="2 5" id="KW-0812">Transmembrane</keyword>
<evidence type="ECO:0000256" key="1">
    <source>
        <dbReference type="ARBA" id="ARBA00004141"/>
    </source>
</evidence>